<organism evidence="3">
    <name type="scientific">Clastoptera arizonana</name>
    <name type="common">Arizona spittle bug</name>
    <dbReference type="NCBI Taxonomy" id="38151"/>
    <lineage>
        <taxon>Eukaryota</taxon>
        <taxon>Metazoa</taxon>
        <taxon>Ecdysozoa</taxon>
        <taxon>Arthropoda</taxon>
        <taxon>Hexapoda</taxon>
        <taxon>Insecta</taxon>
        <taxon>Pterygota</taxon>
        <taxon>Neoptera</taxon>
        <taxon>Paraneoptera</taxon>
        <taxon>Hemiptera</taxon>
        <taxon>Auchenorrhyncha</taxon>
        <taxon>Cercopoidea</taxon>
        <taxon>Clastopteridae</taxon>
        <taxon>Clastoptera</taxon>
    </lineage>
</organism>
<evidence type="ECO:0000256" key="1">
    <source>
        <dbReference type="SAM" id="MobiDB-lite"/>
    </source>
</evidence>
<name>A0A1B6DZZ9_9HEMI</name>
<feature type="non-terminal residue" evidence="3">
    <location>
        <position position="117"/>
    </location>
</feature>
<feature type="region of interest" description="Disordered" evidence="1">
    <location>
        <begin position="89"/>
        <end position="117"/>
    </location>
</feature>
<keyword evidence="2" id="KW-0472">Membrane</keyword>
<protein>
    <submittedName>
        <fullName evidence="3">Uncharacterized protein</fullName>
    </submittedName>
</protein>
<gene>
    <name evidence="3" type="ORF">g.22612</name>
</gene>
<evidence type="ECO:0000256" key="2">
    <source>
        <dbReference type="SAM" id="Phobius"/>
    </source>
</evidence>
<dbReference type="AlphaFoldDB" id="A0A1B6DZZ9"/>
<keyword evidence="2" id="KW-0812">Transmembrane</keyword>
<sequence>GKEDKETHKVKPFISLLYIYGAGIGTAILPSTLYLLPSCSYRTPIEGIFLKMPLTFPPKAFSPFNKLKGDLSWRLITSSSSSASTALTAAKTTTTNKRLGRNMADKLFSVSRQERSP</sequence>
<reference evidence="3" key="1">
    <citation type="submission" date="2015-12" db="EMBL/GenBank/DDBJ databases">
        <title>De novo transcriptome assembly of four potential Pierce s Disease insect vectors from Arizona vineyards.</title>
        <authorList>
            <person name="Tassone E.E."/>
        </authorList>
    </citation>
    <scope>NUCLEOTIDE SEQUENCE</scope>
</reference>
<evidence type="ECO:0000313" key="3">
    <source>
        <dbReference type="EMBL" id="JAS31262.1"/>
    </source>
</evidence>
<dbReference type="EMBL" id="GEDC01006036">
    <property type="protein sequence ID" value="JAS31262.1"/>
    <property type="molecule type" value="Transcribed_RNA"/>
</dbReference>
<proteinExistence type="predicted"/>
<feature type="transmembrane region" description="Helical" evidence="2">
    <location>
        <begin position="12"/>
        <end position="36"/>
    </location>
</feature>
<accession>A0A1B6DZZ9</accession>
<keyword evidence="2" id="KW-1133">Transmembrane helix</keyword>
<feature type="non-terminal residue" evidence="3">
    <location>
        <position position="1"/>
    </location>
</feature>